<organism evidence="1 2">
    <name type="scientific">Chryseobacterium piscicola</name>
    <dbReference type="NCBI Taxonomy" id="551459"/>
    <lineage>
        <taxon>Bacteria</taxon>
        <taxon>Pseudomonadati</taxon>
        <taxon>Bacteroidota</taxon>
        <taxon>Flavobacteriia</taxon>
        <taxon>Flavobacteriales</taxon>
        <taxon>Weeksellaceae</taxon>
        <taxon>Chryseobacterium group</taxon>
        <taxon>Chryseobacterium</taxon>
    </lineage>
</organism>
<accession>A0A1N7MP77</accession>
<evidence type="ECO:0000313" key="1">
    <source>
        <dbReference type="EMBL" id="SIS87943.1"/>
    </source>
</evidence>
<evidence type="ECO:0000313" key="2">
    <source>
        <dbReference type="Proteomes" id="UP000186246"/>
    </source>
</evidence>
<sequence>MVFLYHLDYYVHAQFDIILDLTPRQTKSYTF</sequence>
<reference evidence="2" key="1">
    <citation type="submission" date="2017-01" db="EMBL/GenBank/DDBJ databases">
        <authorList>
            <person name="Varghese N."/>
            <person name="Submissions S."/>
        </authorList>
    </citation>
    <scope>NUCLEOTIDE SEQUENCE [LARGE SCALE GENOMIC DNA]</scope>
    <source>
        <strain evidence="2">DSM 21068</strain>
    </source>
</reference>
<protein>
    <submittedName>
        <fullName evidence="1">Uncharacterized protein</fullName>
    </submittedName>
</protein>
<name>A0A1N7MP77_9FLAO</name>
<gene>
    <name evidence="1" type="ORF">SAMN05421796_105102</name>
</gene>
<dbReference type="EMBL" id="FTOJ01000005">
    <property type="protein sequence ID" value="SIS87943.1"/>
    <property type="molecule type" value="Genomic_DNA"/>
</dbReference>
<proteinExistence type="predicted"/>
<dbReference type="AlphaFoldDB" id="A0A1N7MP77"/>
<dbReference type="Proteomes" id="UP000186246">
    <property type="component" value="Unassembled WGS sequence"/>
</dbReference>